<comment type="subcellular location">
    <subcellularLocation>
        <location evidence="1">Membrane</location>
        <topology evidence="1">Multi-pass membrane protein</topology>
    </subcellularLocation>
</comment>
<feature type="transmembrane region" description="Helical" evidence="5">
    <location>
        <begin position="88"/>
        <end position="107"/>
    </location>
</feature>
<keyword evidence="3 5" id="KW-1133">Transmembrane helix</keyword>
<organism evidence="6 7">
    <name type="scientific">Lacrimispora celerecrescens</name>
    <dbReference type="NCBI Taxonomy" id="29354"/>
    <lineage>
        <taxon>Bacteria</taxon>
        <taxon>Bacillati</taxon>
        <taxon>Bacillota</taxon>
        <taxon>Clostridia</taxon>
        <taxon>Lachnospirales</taxon>
        <taxon>Lachnospiraceae</taxon>
        <taxon>Lacrimispora</taxon>
    </lineage>
</organism>
<dbReference type="EMBL" id="JPME01000006">
    <property type="protein sequence ID" value="KEZ91257.1"/>
    <property type="molecule type" value="Genomic_DNA"/>
</dbReference>
<gene>
    <name evidence="6" type="ORF">IO98_04205</name>
</gene>
<dbReference type="OrthoDB" id="5523261at2"/>
<name>A0A084JQM3_9FIRM</name>
<dbReference type="Proteomes" id="UP000028525">
    <property type="component" value="Unassembled WGS sequence"/>
</dbReference>
<evidence type="ECO:0000256" key="5">
    <source>
        <dbReference type="SAM" id="Phobius"/>
    </source>
</evidence>
<dbReference type="STRING" id="29354.IO98_04205"/>
<keyword evidence="2 5" id="KW-0812">Transmembrane</keyword>
<evidence type="ECO:0000256" key="1">
    <source>
        <dbReference type="ARBA" id="ARBA00004141"/>
    </source>
</evidence>
<proteinExistence type="predicted"/>
<protein>
    <submittedName>
        <fullName evidence="6">Uncharacterized protein</fullName>
    </submittedName>
</protein>
<accession>A0A084JQM3</accession>
<evidence type="ECO:0000256" key="4">
    <source>
        <dbReference type="ARBA" id="ARBA00023136"/>
    </source>
</evidence>
<evidence type="ECO:0000256" key="2">
    <source>
        <dbReference type="ARBA" id="ARBA00022692"/>
    </source>
</evidence>
<feature type="transmembrane region" description="Helical" evidence="5">
    <location>
        <begin position="50"/>
        <end position="68"/>
    </location>
</feature>
<dbReference type="PANTHER" id="PTHR31746">
    <property type="entry name" value="TRANSMEMBRANE PROTEIN 229 FAMILY MEMBER"/>
    <property type="match status" value="1"/>
</dbReference>
<evidence type="ECO:0000256" key="3">
    <source>
        <dbReference type="ARBA" id="ARBA00022989"/>
    </source>
</evidence>
<dbReference type="InterPro" id="IPR010540">
    <property type="entry name" value="CmpB_TMEM229"/>
</dbReference>
<keyword evidence="7" id="KW-1185">Reference proteome</keyword>
<reference evidence="6 7" key="1">
    <citation type="submission" date="2014-07" db="EMBL/GenBank/DDBJ databases">
        <title>Draft genome of Clostridium celerecrescens 152B isolated from sediments associated with methane hydrate from Krishna Godavari basin.</title>
        <authorList>
            <person name="Honkalas V.S."/>
            <person name="Dabir A.P."/>
            <person name="Arora P."/>
            <person name="Dhakephalkar P.K."/>
        </authorList>
    </citation>
    <scope>NUCLEOTIDE SEQUENCE [LARGE SCALE GENOMIC DNA]</scope>
    <source>
        <strain evidence="6 7">152B</strain>
    </source>
</reference>
<sequence>MKGMKTLSQLNLKQLPLNFCKCGVTGWCLEVIFTSTESILRQDWRLMGQTSLLMFPIYGCGALLGPIGDLIDRWVTPGSGFAAKKADLAIRHGFLYMVLIFVAEYFAGSLLRGRGMCPWDYTGRNTNIDGLIRLDFAPLWFATGLLFEQITKKKGG</sequence>
<evidence type="ECO:0000313" key="7">
    <source>
        <dbReference type="Proteomes" id="UP000028525"/>
    </source>
</evidence>
<dbReference type="GO" id="GO:0016020">
    <property type="term" value="C:membrane"/>
    <property type="evidence" value="ECO:0007669"/>
    <property type="project" value="UniProtKB-SubCell"/>
</dbReference>
<comment type="caution">
    <text evidence="6">The sequence shown here is derived from an EMBL/GenBank/DDBJ whole genome shotgun (WGS) entry which is preliminary data.</text>
</comment>
<dbReference type="RefSeq" id="WP_038278191.1">
    <property type="nucleotide sequence ID" value="NZ_JPME01000006.1"/>
</dbReference>
<evidence type="ECO:0000313" key="6">
    <source>
        <dbReference type="EMBL" id="KEZ91257.1"/>
    </source>
</evidence>
<keyword evidence="4 5" id="KW-0472">Membrane</keyword>
<dbReference type="Pfam" id="PF06541">
    <property type="entry name" value="ABC_trans_CmpB"/>
    <property type="match status" value="1"/>
</dbReference>
<dbReference type="AlphaFoldDB" id="A0A084JQM3"/>